<sequence length="120" mass="13315">MRTHEQHGEGWIADNGKLADTECGRCRKVLPDFFLDVLRLFSIGSRAVFFVALLSGNRRVQFSEGSRRMRDRPPYLRVSCRLAGGLTLVRNPDARRSLAPSAGAHRAASEPQPPIEPVSS</sequence>
<reference evidence="2 3" key="1">
    <citation type="submission" date="2018-01" db="EMBL/GenBank/DDBJ databases">
        <authorList>
            <person name="Clerissi C."/>
        </authorList>
    </citation>
    <scope>NUCLEOTIDE SEQUENCE [LARGE SCALE GENOMIC DNA]</scope>
    <source>
        <strain evidence="2">Cupriavidus taiwanensis STM 6021</strain>
    </source>
</reference>
<comment type="caution">
    <text evidence="2">The sequence shown here is derived from an EMBL/GenBank/DDBJ whole genome shotgun (WGS) entry which is preliminary data.</text>
</comment>
<evidence type="ECO:0000313" key="2">
    <source>
        <dbReference type="EMBL" id="SPC26108.1"/>
    </source>
</evidence>
<name>A0A7Z7JI62_9BURK</name>
<evidence type="ECO:0000256" key="1">
    <source>
        <dbReference type="SAM" id="MobiDB-lite"/>
    </source>
</evidence>
<accession>A0A7Z7JI62</accession>
<evidence type="ECO:0000313" key="3">
    <source>
        <dbReference type="Proteomes" id="UP000257139"/>
    </source>
</evidence>
<feature type="region of interest" description="Disordered" evidence="1">
    <location>
        <begin position="97"/>
        <end position="120"/>
    </location>
</feature>
<dbReference type="AlphaFoldDB" id="A0A7Z7JI62"/>
<proteinExistence type="predicted"/>
<dbReference type="EMBL" id="OGUU01000051">
    <property type="protein sequence ID" value="SPC26108.1"/>
    <property type="molecule type" value="Genomic_DNA"/>
</dbReference>
<gene>
    <name evidence="2" type="ORF">CBM2594_U40013</name>
</gene>
<feature type="compositionally biased region" description="Pro residues" evidence="1">
    <location>
        <begin position="111"/>
        <end position="120"/>
    </location>
</feature>
<dbReference type="Proteomes" id="UP000257139">
    <property type="component" value="Unassembled WGS sequence"/>
</dbReference>
<protein>
    <submittedName>
        <fullName evidence="2">Uncharacterized protein</fullName>
    </submittedName>
</protein>
<organism evidence="2 3">
    <name type="scientific">Cupriavidus taiwanensis</name>
    <dbReference type="NCBI Taxonomy" id="164546"/>
    <lineage>
        <taxon>Bacteria</taxon>
        <taxon>Pseudomonadati</taxon>
        <taxon>Pseudomonadota</taxon>
        <taxon>Betaproteobacteria</taxon>
        <taxon>Burkholderiales</taxon>
        <taxon>Burkholderiaceae</taxon>
        <taxon>Cupriavidus</taxon>
    </lineage>
</organism>